<evidence type="ECO:0000313" key="3">
    <source>
        <dbReference type="EMBL" id="KAF5332228.1"/>
    </source>
</evidence>
<feature type="region of interest" description="Disordered" evidence="1">
    <location>
        <begin position="72"/>
        <end position="122"/>
    </location>
</feature>
<dbReference type="InterPro" id="IPR011009">
    <property type="entry name" value="Kinase-like_dom_sf"/>
</dbReference>
<dbReference type="OrthoDB" id="3222453at2759"/>
<proteinExistence type="predicted"/>
<feature type="domain" description="Protein kinase" evidence="2">
    <location>
        <begin position="625"/>
        <end position="912"/>
    </location>
</feature>
<dbReference type="Proteomes" id="UP000541558">
    <property type="component" value="Unassembled WGS sequence"/>
</dbReference>
<dbReference type="PROSITE" id="PS50011">
    <property type="entry name" value="PROTEIN_KINASE_DOM"/>
    <property type="match status" value="1"/>
</dbReference>
<dbReference type="InterPro" id="IPR050167">
    <property type="entry name" value="Ser_Thr_protein_kinase"/>
</dbReference>
<name>A0A8H5C145_9AGAR</name>
<evidence type="ECO:0000313" key="4">
    <source>
        <dbReference type="Proteomes" id="UP000541558"/>
    </source>
</evidence>
<sequence length="937" mass="102477">MASSEVLGTRGPSILAGAQNLGVNNLGYNEVGGNMYGPTVNIYGSPQLPPLSSDSIYEVLRSWLPLIFVSDAQEPGQPRDPNPSARSAAAPNPTLQGRRTEGSSQSTETNPQASFVSPSGDCTATVMGESEPYASFRATMPQVYVYHMLRAGKGLACWKPEPSYSPSAVNPKGAVPGDVGMYNPEGGFKKIFNLWDDEHSLKIMARTLDQAEYKSPPNGLVTNREFQRGATVTRGAVAEVHGSLAGESIERFEFKCQDQEGAVLISVSEAILEEVVDSAMFHDHICTFAELIYRHADSIRRIGSDTSLYIVTGCIKATDWGLAAFQEPMTHPDNVLKLVRRRNGEYLWTHRGTAEAKSGSSEPRNVKDQCLFLQGHKLDFSKAFRARLRSEQPQNRDGASEGGANSGPAHDKGNDHQRGEGGRDEMAGGNPNCSNTGGAPPAAGDSFSTRVLDVGITSAAEKSELDIDVPSMRCNNGTSARAGADFALSHDNDWCPLFEGLSEVDAKGVTESAVIPRPRRAYLHYGVAGLEPRVDQACHGFALPEVTELNRKTYIKPRSPQMEAHDFPALRSLADTLGMSAFTETERTKSTLQAITTVIPNVTNIPDLELDILPAEDFTLIPDVGQHYSPYATGSYTDVFRAVSNAEGTNGEMVAIQVFRDVPPRSDEEKDREEAKRVFVKRLRRKCAVWGMLKHRNISRLWGVVIHPELSSAGLVSSFMLHGDLGEFIKKKLPYDCIAMAQGVACALEYLHAITPGPVVHGSVTPANILIDYDETTKKFFPLLAGFSRSRVVGGHGYTASMRNPNPLYHAPEIFADDDDIEATNKRVVPGSDVYSLGMLLYKLITGHDPFYKERFSFPMALGIAIAEEGLRMTKDKYPVPSQYEWCWPIMDGCWEYKAKERLTSEEVHRRLRKGPGADGTSAPVPITFFDAKEAAM</sequence>
<dbReference type="InterPro" id="IPR000719">
    <property type="entry name" value="Prot_kinase_dom"/>
</dbReference>
<feature type="compositionally biased region" description="Low complexity" evidence="1">
    <location>
        <begin position="82"/>
        <end position="93"/>
    </location>
</feature>
<dbReference type="EMBL" id="JAACJK010000111">
    <property type="protein sequence ID" value="KAF5332228.1"/>
    <property type="molecule type" value="Genomic_DNA"/>
</dbReference>
<dbReference type="GO" id="GO:0005737">
    <property type="term" value="C:cytoplasm"/>
    <property type="evidence" value="ECO:0007669"/>
    <property type="project" value="TreeGrafter"/>
</dbReference>
<dbReference type="SUPFAM" id="SSF56112">
    <property type="entry name" value="Protein kinase-like (PK-like)"/>
    <property type="match status" value="1"/>
</dbReference>
<accession>A0A8H5C145</accession>
<protein>
    <recommendedName>
        <fullName evidence="2">Protein kinase domain-containing protein</fullName>
    </recommendedName>
</protein>
<dbReference type="GO" id="GO:0007165">
    <property type="term" value="P:signal transduction"/>
    <property type="evidence" value="ECO:0007669"/>
    <property type="project" value="TreeGrafter"/>
</dbReference>
<organism evidence="3 4">
    <name type="scientific">Ephemerocybe angulata</name>
    <dbReference type="NCBI Taxonomy" id="980116"/>
    <lineage>
        <taxon>Eukaryota</taxon>
        <taxon>Fungi</taxon>
        <taxon>Dikarya</taxon>
        <taxon>Basidiomycota</taxon>
        <taxon>Agaricomycotina</taxon>
        <taxon>Agaricomycetes</taxon>
        <taxon>Agaricomycetidae</taxon>
        <taxon>Agaricales</taxon>
        <taxon>Agaricineae</taxon>
        <taxon>Psathyrellaceae</taxon>
        <taxon>Ephemerocybe</taxon>
    </lineage>
</organism>
<comment type="caution">
    <text evidence="3">The sequence shown here is derived from an EMBL/GenBank/DDBJ whole genome shotgun (WGS) entry which is preliminary data.</text>
</comment>
<feature type="region of interest" description="Disordered" evidence="1">
    <location>
        <begin position="389"/>
        <end position="446"/>
    </location>
</feature>
<dbReference type="PANTHER" id="PTHR23257">
    <property type="entry name" value="SERINE-THREONINE PROTEIN KINASE"/>
    <property type="match status" value="1"/>
</dbReference>
<dbReference type="GO" id="GO:0005524">
    <property type="term" value="F:ATP binding"/>
    <property type="evidence" value="ECO:0007669"/>
    <property type="project" value="InterPro"/>
</dbReference>
<feature type="compositionally biased region" description="Polar residues" evidence="1">
    <location>
        <begin position="94"/>
        <end position="122"/>
    </location>
</feature>
<reference evidence="3 4" key="1">
    <citation type="journal article" date="2020" name="ISME J.">
        <title>Uncovering the hidden diversity of litter-decomposition mechanisms in mushroom-forming fungi.</title>
        <authorList>
            <person name="Floudas D."/>
            <person name="Bentzer J."/>
            <person name="Ahren D."/>
            <person name="Johansson T."/>
            <person name="Persson P."/>
            <person name="Tunlid A."/>
        </authorList>
    </citation>
    <scope>NUCLEOTIDE SEQUENCE [LARGE SCALE GENOMIC DNA]</scope>
    <source>
        <strain evidence="3 4">CBS 175.51</strain>
    </source>
</reference>
<dbReference type="GO" id="GO:0004672">
    <property type="term" value="F:protein kinase activity"/>
    <property type="evidence" value="ECO:0007669"/>
    <property type="project" value="InterPro"/>
</dbReference>
<dbReference type="AlphaFoldDB" id="A0A8H5C145"/>
<dbReference type="PANTHER" id="PTHR23257:SF963">
    <property type="entry name" value="AT08303P"/>
    <property type="match status" value="1"/>
</dbReference>
<keyword evidence="4" id="KW-1185">Reference proteome</keyword>
<evidence type="ECO:0000259" key="2">
    <source>
        <dbReference type="PROSITE" id="PS50011"/>
    </source>
</evidence>
<evidence type="ECO:0000256" key="1">
    <source>
        <dbReference type="SAM" id="MobiDB-lite"/>
    </source>
</evidence>
<dbReference type="Pfam" id="PF00069">
    <property type="entry name" value="Pkinase"/>
    <property type="match status" value="1"/>
</dbReference>
<dbReference type="Gene3D" id="1.10.510.10">
    <property type="entry name" value="Transferase(Phosphotransferase) domain 1"/>
    <property type="match status" value="1"/>
</dbReference>
<feature type="compositionally biased region" description="Basic and acidic residues" evidence="1">
    <location>
        <begin position="409"/>
        <end position="426"/>
    </location>
</feature>
<gene>
    <name evidence="3" type="ORF">D9611_008192</name>
</gene>